<dbReference type="InterPro" id="IPR018083">
    <property type="entry name" value="Sterol_reductase_CS"/>
</dbReference>
<dbReference type="Gene3D" id="1.20.120.1630">
    <property type="match status" value="1"/>
</dbReference>
<evidence type="ECO:0000256" key="12">
    <source>
        <dbReference type="ARBA" id="ARBA00023011"/>
    </source>
</evidence>
<gene>
    <name evidence="21" type="ORF">ANOM_003973</name>
</gene>
<comment type="similarity">
    <text evidence="2 20">Belongs to the ERG4/ERG24 family.</text>
</comment>
<keyword evidence="9 20" id="KW-0752">Steroid biosynthesis</keyword>
<feature type="transmembrane region" description="Helical" evidence="20">
    <location>
        <begin position="99"/>
        <end position="119"/>
    </location>
</feature>
<dbReference type="STRING" id="1509407.A0A0L1J681"/>
<evidence type="ECO:0000256" key="11">
    <source>
        <dbReference type="ARBA" id="ARBA00023002"/>
    </source>
</evidence>
<keyword evidence="15 20" id="KW-1207">Sterol metabolism</keyword>
<evidence type="ECO:0000256" key="17">
    <source>
        <dbReference type="ARBA" id="ARBA00038851"/>
    </source>
</evidence>
<proteinExistence type="inferred from homology"/>
<keyword evidence="6" id="KW-0152">Cholesterol biosynthesis</keyword>
<evidence type="ECO:0000256" key="4">
    <source>
        <dbReference type="ARBA" id="ARBA00022548"/>
    </source>
</evidence>
<evidence type="ECO:0000256" key="15">
    <source>
        <dbReference type="ARBA" id="ARBA00023166"/>
    </source>
</evidence>
<evidence type="ECO:0000313" key="21">
    <source>
        <dbReference type="EMBL" id="KNG87326.1"/>
    </source>
</evidence>
<dbReference type="GO" id="GO:0016132">
    <property type="term" value="P:brassinosteroid biosynthetic process"/>
    <property type="evidence" value="ECO:0007669"/>
    <property type="project" value="TreeGrafter"/>
</dbReference>
<dbReference type="OrthoDB" id="5326588at2759"/>
<keyword evidence="22" id="KW-1185">Reference proteome</keyword>
<keyword evidence="13 20" id="KW-0443">Lipid metabolism</keyword>
<evidence type="ECO:0000256" key="10">
    <source>
        <dbReference type="ARBA" id="ARBA00022989"/>
    </source>
</evidence>
<evidence type="ECO:0000256" key="18">
    <source>
        <dbReference type="ARBA" id="ARBA00039984"/>
    </source>
</evidence>
<dbReference type="Proteomes" id="UP000037505">
    <property type="component" value="Unassembled WGS sequence"/>
</dbReference>
<dbReference type="PROSITE" id="PS01018">
    <property type="entry name" value="STEROL_REDUCT_2"/>
    <property type="match status" value="1"/>
</dbReference>
<dbReference type="GO" id="GO:0005789">
    <property type="term" value="C:endoplasmic reticulum membrane"/>
    <property type="evidence" value="ECO:0007669"/>
    <property type="project" value="UniProtKB-SubCell"/>
</dbReference>
<dbReference type="EC" id="1.3.1.21" evidence="17"/>
<dbReference type="RefSeq" id="XP_015408249.1">
    <property type="nucleotide sequence ID" value="XM_015549230.1"/>
</dbReference>
<keyword evidence="3 20" id="KW-0444">Lipid biosynthesis</keyword>
<evidence type="ECO:0000256" key="5">
    <source>
        <dbReference type="ARBA" id="ARBA00022692"/>
    </source>
</evidence>
<evidence type="ECO:0000256" key="14">
    <source>
        <dbReference type="ARBA" id="ARBA00023136"/>
    </source>
</evidence>
<sequence length="430" mass="48483">MLHNRAPSATRISGKPHIYLKADGKQQNTGNSFWGRRSHVSAFSGLLSLLFAIGTFLFVQFLRICLEHFDGSLRQGLFELLVYSSPIDLFRHYLPEMSYGHVMAYASWIISQGLLYSLLPGKTVYGPPTPGGNTLPYRINGLLSWCVTVGTVILAACIGGVEVVASLAQNWAGVLAAANVYGLVLPALAVAKGHMWPSFKTDRRLSGSIFHDFLVGVELNPRLGRHWDLKMFQVGRLGMNSWVVMYLTTIDIAHDHFGFTLAWGSAVWLPMVYTVQAQYLALHPVELSSFTFSAILGTGILSYVLFRLANHQKHHFRQTKGNCQIAGSKPRVIRAQYTTAKGKVHETFLLYSGCWGIVRHPNYVGDIVFSFCTCVCCGWSHVLPYIYFIYMTILLVHRCHRDEKRCSAKYGSRWEEYQQMVRWRMIPGLF</sequence>
<dbReference type="GO" id="GO:0047598">
    <property type="term" value="F:7-dehydrocholesterol reductase activity"/>
    <property type="evidence" value="ECO:0007669"/>
    <property type="project" value="UniProtKB-EC"/>
</dbReference>
<feature type="transmembrane region" description="Helical" evidence="20">
    <location>
        <begin position="171"/>
        <end position="191"/>
    </location>
</feature>
<protein>
    <recommendedName>
        <fullName evidence="18">7-dehydrocholesterol reductase</fullName>
        <ecNumber evidence="17">1.3.1.21</ecNumber>
    </recommendedName>
    <alternativeName>
        <fullName evidence="19">Sterol Delta(7)-reductase</fullName>
    </alternativeName>
</protein>
<feature type="transmembrane region" description="Helical" evidence="20">
    <location>
        <begin position="42"/>
        <end position="66"/>
    </location>
</feature>
<keyword evidence="12 20" id="KW-0756">Sterol biosynthesis</keyword>
<keyword evidence="14 20" id="KW-0472">Membrane</keyword>
<keyword evidence="7" id="KW-0256">Endoplasmic reticulum</keyword>
<evidence type="ECO:0000256" key="1">
    <source>
        <dbReference type="ARBA" id="ARBA00004477"/>
    </source>
</evidence>
<keyword evidence="5 20" id="KW-0812">Transmembrane</keyword>
<feature type="transmembrane region" description="Helical" evidence="20">
    <location>
        <begin position="367"/>
        <end position="396"/>
    </location>
</feature>
<dbReference type="AlphaFoldDB" id="A0A0L1J681"/>
<evidence type="ECO:0000256" key="6">
    <source>
        <dbReference type="ARBA" id="ARBA00022778"/>
    </source>
</evidence>
<dbReference type="Pfam" id="PF01222">
    <property type="entry name" value="ERG4_ERG24"/>
    <property type="match status" value="1"/>
</dbReference>
<feature type="transmembrane region" description="Helical" evidence="20">
    <location>
        <begin position="139"/>
        <end position="164"/>
    </location>
</feature>
<evidence type="ECO:0000256" key="8">
    <source>
        <dbReference type="ARBA" id="ARBA00022857"/>
    </source>
</evidence>
<evidence type="ECO:0000256" key="2">
    <source>
        <dbReference type="ARBA" id="ARBA00005402"/>
    </source>
</evidence>
<evidence type="ECO:0000256" key="16">
    <source>
        <dbReference type="ARBA" id="ARBA00023221"/>
    </source>
</evidence>
<comment type="subcellular location">
    <subcellularLocation>
        <location evidence="1">Endoplasmic reticulum membrane</location>
        <topology evidence="1">Multi-pass membrane protein</topology>
    </subcellularLocation>
</comment>
<keyword evidence="16 20" id="KW-0753">Steroid metabolism</keyword>
<dbReference type="GeneID" id="26805777"/>
<dbReference type="GO" id="GO:0006695">
    <property type="term" value="P:cholesterol biosynthetic process"/>
    <property type="evidence" value="ECO:0007669"/>
    <property type="project" value="UniProtKB-KW"/>
</dbReference>
<accession>A0A0L1J681</accession>
<dbReference type="InterPro" id="IPR001171">
    <property type="entry name" value="ERG24_DHCR-like"/>
</dbReference>
<feature type="transmembrane region" description="Helical" evidence="20">
    <location>
        <begin position="256"/>
        <end position="275"/>
    </location>
</feature>
<evidence type="ECO:0000313" key="22">
    <source>
        <dbReference type="Proteomes" id="UP000037505"/>
    </source>
</evidence>
<evidence type="ECO:0000256" key="7">
    <source>
        <dbReference type="ARBA" id="ARBA00022824"/>
    </source>
</evidence>
<dbReference type="PANTHER" id="PTHR21257:SF38">
    <property type="entry name" value="7-DEHYDROCHOLESTEROL REDUCTASE"/>
    <property type="match status" value="1"/>
</dbReference>
<evidence type="ECO:0000256" key="3">
    <source>
        <dbReference type="ARBA" id="ARBA00022516"/>
    </source>
</evidence>
<reference evidence="21 22" key="1">
    <citation type="submission" date="2014-06" db="EMBL/GenBank/DDBJ databases">
        <title>The Genome of the Aflatoxigenic Filamentous Fungus Aspergillus nomius.</title>
        <authorList>
            <person name="Moore M.G."/>
            <person name="Shannon B.M."/>
            <person name="Brian M.M."/>
        </authorList>
    </citation>
    <scope>NUCLEOTIDE SEQUENCE [LARGE SCALE GENOMIC DNA]</scope>
    <source>
        <strain evidence="21 22">NRRL 13137</strain>
    </source>
</reference>
<evidence type="ECO:0000256" key="13">
    <source>
        <dbReference type="ARBA" id="ARBA00023098"/>
    </source>
</evidence>
<name>A0A0L1J681_ASPN3</name>
<evidence type="ECO:0000256" key="19">
    <source>
        <dbReference type="ARBA" id="ARBA00042688"/>
    </source>
</evidence>
<evidence type="ECO:0000256" key="20">
    <source>
        <dbReference type="RuleBase" id="RU369120"/>
    </source>
</evidence>
<dbReference type="EMBL" id="JNOM01000085">
    <property type="protein sequence ID" value="KNG87326.1"/>
    <property type="molecule type" value="Genomic_DNA"/>
</dbReference>
<feature type="transmembrane region" description="Helical" evidence="20">
    <location>
        <begin position="287"/>
        <end position="306"/>
    </location>
</feature>
<dbReference type="PANTHER" id="PTHR21257">
    <property type="entry name" value="DELTA(14)-STEROL REDUCTASE"/>
    <property type="match status" value="1"/>
</dbReference>
<organism evidence="21 22">
    <name type="scientific">Aspergillus nomiae NRRL (strain ATCC 15546 / NRRL 13137 / CBS 260.88 / M93)</name>
    <dbReference type="NCBI Taxonomy" id="1509407"/>
    <lineage>
        <taxon>Eukaryota</taxon>
        <taxon>Fungi</taxon>
        <taxon>Dikarya</taxon>
        <taxon>Ascomycota</taxon>
        <taxon>Pezizomycotina</taxon>
        <taxon>Eurotiomycetes</taxon>
        <taxon>Eurotiomycetidae</taxon>
        <taxon>Eurotiales</taxon>
        <taxon>Aspergillaceae</taxon>
        <taxon>Aspergillus</taxon>
        <taxon>Aspergillus subgen. Circumdati</taxon>
    </lineage>
</organism>
<keyword evidence="8" id="KW-0521">NADP</keyword>
<keyword evidence="10 20" id="KW-1133">Transmembrane helix</keyword>
<comment type="caution">
    <text evidence="21">The sequence shown here is derived from an EMBL/GenBank/DDBJ whole genome shotgun (WGS) entry which is preliminary data.</text>
</comment>
<keyword evidence="4" id="KW-0153">Cholesterol metabolism</keyword>
<keyword evidence="11 20" id="KW-0560">Oxidoreductase</keyword>
<evidence type="ECO:0000256" key="9">
    <source>
        <dbReference type="ARBA" id="ARBA00022955"/>
    </source>
</evidence>